<proteinExistence type="predicted"/>
<dbReference type="OrthoDB" id="5343723at2"/>
<organism evidence="1 2">
    <name type="scientific">Arcobacter arenosus</name>
    <dbReference type="NCBI Taxonomy" id="2576037"/>
    <lineage>
        <taxon>Bacteria</taxon>
        <taxon>Pseudomonadati</taxon>
        <taxon>Campylobacterota</taxon>
        <taxon>Epsilonproteobacteria</taxon>
        <taxon>Campylobacterales</taxon>
        <taxon>Arcobacteraceae</taxon>
        <taxon>Arcobacter</taxon>
    </lineage>
</organism>
<evidence type="ECO:0000313" key="1">
    <source>
        <dbReference type="EMBL" id="TLP40665.1"/>
    </source>
</evidence>
<dbReference type="Proteomes" id="UP000308901">
    <property type="component" value="Unassembled WGS sequence"/>
</dbReference>
<sequence>MIQKTHLIEDDNGYKKYNYFEISEGLKEILDDEYYLYNSNEFKKTDLVEELYKTNFIDKYDEVTQKEVFDLYINNEEFKKKAQFVYSIIDRDKYINFVNKNSELENPNDLIIKYFILDSSGVKVQIYHISIIDVSFVF</sequence>
<keyword evidence="2" id="KW-1185">Reference proteome</keyword>
<protein>
    <submittedName>
        <fullName evidence="1">Uncharacterized protein</fullName>
    </submittedName>
</protein>
<comment type="caution">
    <text evidence="1">The sequence shown here is derived from an EMBL/GenBank/DDBJ whole genome shotgun (WGS) entry which is preliminary data.</text>
</comment>
<gene>
    <name evidence="1" type="ORF">FDK22_01240</name>
</gene>
<evidence type="ECO:0000313" key="2">
    <source>
        <dbReference type="Proteomes" id="UP000308901"/>
    </source>
</evidence>
<dbReference type="EMBL" id="VANU01000001">
    <property type="protein sequence ID" value="TLP40665.1"/>
    <property type="molecule type" value="Genomic_DNA"/>
</dbReference>
<name>A0A5R8Y3J3_9BACT</name>
<reference evidence="1 2" key="1">
    <citation type="submission" date="2019-05" db="EMBL/GenBank/DDBJ databases">
        <title>Arcobacter sp. nov., isolated from sea sediment.</title>
        <authorList>
            <person name="Kim W."/>
        </authorList>
    </citation>
    <scope>NUCLEOTIDE SEQUENCE [LARGE SCALE GENOMIC DNA]</scope>
    <source>
        <strain evidence="1 2">CAU 1517</strain>
    </source>
</reference>
<accession>A0A5R8Y3J3</accession>
<dbReference type="AlphaFoldDB" id="A0A5R8Y3J3"/>
<dbReference type="RefSeq" id="WP_138150952.1">
    <property type="nucleotide sequence ID" value="NZ_CBDDKQ010000002.1"/>
</dbReference>